<name>A0A9P7ZRP2_9HYPO</name>
<evidence type="ECO:0000313" key="4">
    <source>
        <dbReference type="EMBL" id="KAG9256871.1"/>
    </source>
</evidence>
<feature type="region of interest" description="Disordered" evidence="2">
    <location>
        <begin position="48"/>
        <end position="100"/>
    </location>
</feature>
<dbReference type="PANTHER" id="PTHR47784">
    <property type="entry name" value="STEROL UPTAKE CONTROL PROTEIN 2"/>
    <property type="match status" value="1"/>
</dbReference>
<dbReference type="PANTHER" id="PTHR47784:SF4">
    <property type="entry name" value="ZN(II)2CYS6 TRANSCRIPTION FACTOR (EUROFUNG)"/>
    <property type="match status" value="1"/>
</dbReference>
<dbReference type="EMBL" id="MU251247">
    <property type="protein sequence ID" value="KAG9256871.1"/>
    <property type="molecule type" value="Genomic_DNA"/>
</dbReference>
<dbReference type="Pfam" id="PF11951">
    <property type="entry name" value="Fungal_trans_2"/>
    <property type="match status" value="1"/>
</dbReference>
<dbReference type="OrthoDB" id="5350673at2759"/>
<dbReference type="GO" id="GO:0001228">
    <property type="term" value="F:DNA-binding transcription activator activity, RNA polymerase II-specific"/>
    <property type="evidence" value="ECO:0007669"/>
    <property type="project" value="TreeGrafter"/>
</dbReference>
<dbReference type="Pfam" id="PF00172">
    <property type="entry name" value="Zn_clus"/>
    <property type="match status" value="1"/>
</dbReference>
<dbReference type="AlphaFoldDB" id="A0A9P7ZRP2"/>
<keyword evidence="5" id="KW-1185">Reference proteome</keyword>
<dbReference type="CDD" id="cd00067">
    <property type="entry name" value="GAL4"/>
    <property type="match status" value="1"/>
</dbReference>
<dbReference type="SMART" id="SM00066">
    <property type="entry name" value="GAL4"/>
    <property type="match status" value="1"/>
</dbReference>
<feature type="compositionally biased region" description="Polar residues" evidence="2">
    <location>
        <begin position="48"/>
        <end position="63"/>
    </location>
</feature>
<dbReference type="InterPro" id="IPR001138">
    <property type="entry name" value="Zn2Cys6_DnaBD"/>
</dbReference>
<dbReference type="PROSITE" id="PS00463">
    <property type="entry name" value="ZN2_CY6_FUNGAL_1"/>
    <property type="match status" value="1"/>
</dbReference>
<dbReference type="GeneID" id="70291086"/>
<keyword evidence="1" id="KW-0539">Nucleus</keyword>
<organism evidence="4 5">
    <name type="scientific">Emericellopsis atlantica</name>
    <dbReference type="NCBI Taxonomy" id="2614577"/>
    <lineage>
        <taxon>Eukaryota</taxon>
        <taxon>Fungi</taxon>
        <taxon>Dikarya</taxon>
        <taxon>Ascomycota</taxon>
        <taxon>Pezizomycotina</taxon>
        <taxon>Sordariomycetes</taxon>
        <taxon>Hypocreomycetidae</taxon>
        <taxon>Hypocreales</taxon>
        <taxon>Bionectriaceae</taxon>
        <taxon>Emericellopsis</taxon>
    </lineage>
</organism>
<proteinExistence type="predicted"/>
<dbReference type="InterPro" id="IPR036864">
    <property type="entry name" value="Zn2-C6_fun-type_DNA-bd_sf"/>
</dbReference>
<feature type="domain" description="Zn(2)-C6 fungal-type" evidence="3">
    <location>
        <begin position="12"/>
        <end position="42"/>
    </location>
</feature>
<dbReference type="InterPro" id="IPR053157">
    <property type="entry name" value="Sterol_Uptake_Regulator"/>
</dbReference>
<evidence type="ECO:0000256" key="2">
    <source>
        <dbReference type="SAM" id="MobiDB-lite"/>
    </source>
</evidence>
<dbReference type="InterPro" id="IPR021858">
    <property type="entry name" value="Fun_TF"/>
</dbReference>
<protein>
    <recommendedName>
        <fullName evidence="3">Zn(2)-C6 fungal-type domain-containing protein</fullName>
    </recommendedName>
</protein>
<dbReference type="SUPFAM" id="SSF57701">
    <property type="entry name" value="Zn2/Cys6 DNA-binding domain"/>
    <property type="match status" value="1"/>
</dbReference>
<dbReference type="Proteomes" id="UP000887229">
    <property type="component" value="Unassembled WGS sequence"/>
</dbReference>
<evidence type="ECO:0000256" key="1">
    <source>
        <dbReference type="ARBA" id="ARBA00023242"/>
    </source>
</evidence>
<dbReference type="GO" id="GO:0008270">
    <property type="term" value="F:zinc ion binding"/>
    <property type="evidence" value="ECO:0007669"/>
    <property type="project" value="InterPro"/>
</dbReference>
<evidence type="ECO:0000313" key="5">
    <source>
        <dbReference type="Proteomes" id="UP000887229"/>
    </source>
</evidence>
<accession>A0A9P7ZRP2</accession>
<reference evidence="4" key="1">
    <citation type="journal article" date="2021" name="IMA Fungus">
        <title>Genomic characterization of three marine fungi, including Emericellopsis atlantica sp. nov. with signatures of a generalist lifestyle and marine biomass degradation.</title>
        <authorList>
            <person name="Hagestad O.C."/>
            <person name="Hou L."/>
            <person name="Andersen J.H."/>
            <person name="Hansen E.H."/>
            <person name="Altermark B."/>
            <person name="Li C."/>
            <person name="Kuhnert E."/>
            <person name="Cox R.J."/>
            <person name="Crous P.W."/>
            <person name="Spatafora J.W."/>
            <person name="Lail K."/>
            <person name="Amirebrahimi M."/>
            <person name="Lipzen A."/>
            <person name="Pangilinan J."/>
            <person name="Andreopoulos W."/>
            <person name="Hayes R.D."/>
            <person name="Ng V."/>
            <person name="Grigoriev I.V."/>
            <person name="Jackson S.A."/>
            <person name="Sutton T.D.S."/>
            <person name="Dobson A.D.W."/>
            <person name="Rama T."/>
        </authorList>
    </citation>
    <scope>NUCLEOTIDE SEQUENCE</scope>
    <source>
        <strain evidence="4">TS7</strain>
    </source>
</reference>
<gene>
    <name evidence="4" type="ORF">F5Z01DRAFT_491420</name>
</gene>
<dbReference type="Gene3D" id="4.10.240.10">
    <property type="entry name" value="Zn(2)-C6 fungal-type DNA-binding domain"/>
    <property type="match status" value="1"/>
</dbReference>
<dbReference type="RefSeq" id="XP_046120795.1">
    <property type="nucleotide sequence ID" value="XM_046260183.1"/>
</dbReference>
<comment type="caution">
    <text evidence="4">The sequence shown here is derived from an EMBL/GenBank/DDBJ whole genome shotgun (WGS) entry which is preliminary data.</text>
</comment>
<sequence length="409" mass="44728">MLRRSHKKSKDGCAECKRRHVKCDEARPSCRLCVLSDRVCAYTSQGSALQVNPPSGTPSQEGSCSPAPHSEPNGRPIPVAVRPNLEGLAGNSDNGHTDTDEVNLDHMELLIHLTVDENVFSLADRVEDYKLAMSVGLPLAHATPYLLYQMLAFSARHLAHLHPDRFPKYHNLAVNLQTRAVSLFNASGTALTQKNCVPMLLFATILGHHLFADMLSQREDGGFHAFITRFTHCLELHRGIHTIFTAAKPVLMKSPLEPALKGSMDLTSRDPTGDDCDELMRLISSSSQLTASQKESCLAATRFLQVGFDSSADGDEAPQRHQMCFTWMLLVPPEVTTLMATCQPEALAILFHYALLLHSSSSIWQIGASGGYIMGKVGTFLGPSWDHWLSAARRKTAQSPLAAAPPSVV</sequence>
<evidence type="ECO:0000259" key="3">
    <source>
        <dbReference type="PROSITE" id="PS50048"/>
    </source>
</evidence>
<dbReference type="PROSITE" id="PS50048">
    <property type="entry name" value="ZN2_CY6_FUNGAL_2"/>
    <property type="match status" value="1"/>
</dbReference>